<dbReference type="InterPro" id="IPR042099">
    <property type="entry name" value="ANL_N_sf"/>
</dbReference>
<comment type="similarity">
    <text evidence="1">Belongs to the ATP-dependent AMP-binding enzyme family.</text>
</comment>
<evidence type="ECO:0000256" key="4">
    <source>
        <dbReference type="ARBA" id="ARBA00022840"/>
    </source>
</evidence>
<dbReference type="InterPro" id="IPR045851">
    <property type="entry name" value="AMP-bd_C_sf"/>
</dbReference>
<gene>
    <name evidence="9" type="ORF">CNE99_05200</name>
</gene>
<keyword evidence="6" id="KW-0472">Membrane</keyword>
<sequence length="601" mass="66203">MGGFANVVGDLKVLYTALTKKPVDPSASGSVAQLVQRQATEYPNGVAILCEGQTLTWSELNKEANRIAGQLKAQGVGPSDCISLFMQNRVGFITTMLAIGKLGAIAGMINTNLTKQPLIHCINLINSTKCIFGEELTGALEEIRAELELEDGRDYLYVADQGQSPPPNWAITLDPTDASRGESDPAESREVTLADKAFYIFTSGTTGLPKAAIVSSKRIIPNARIGAESLLRIKRTDRMYNCLPLYHGTGLILGLATAFTVGASSVIKRRLSITSFWDDIRRNNCTSFVYIGEFIRYLMSAPASHTDADNPIRTIVGNGLRPDIWHDFKERFNIERIGEFYAASEGNGGFANVFNKDCTVGVSVAPVKLIAYDIANDEIIRGEDGFCQEVPAGEPGLLLIQVTARSQYEGYTNQEASEKKLLRDVIEEGDLYFNSGDLMKTIDVGFAWFRPHYQFVDRIGDTFRWKSENVSTTEVSDIVSQHPDVDFCVVYGVEIPGTDGRAGMAAIVPSEGRSLSNMDLAGLSAHIRTNLPLYAQPIFIRILKELPTTTTHKLQKNQLQEDAFHLDQVPDDLLVLKPKTEQYALMDADFYDEIVARGVRF</sequence>
<dbReference type="PROSITE" id="PS00455">
    <property type="entry name" value="AMP_BINDING"/>
    <property type="match status" value="1"/>
</dbReference>
<evidence type="ECO:0000256" key="6">
    <source>
        <dbReference type="SAM" id="Phobius"/>
    </source>
</evidence>
<dbReference type="Pfam" id="PF13193">
    <property type="entry name" value="AMP-binding_C"/>
    <property type="match status" value="1"/>
</dbReference>
<evidence type="ECO:0000256" key="2">
    <source>
        <dbReference type="ARBA" id="ARBA00022598"/>
    </source>
</evidence>
<keyword evidence="6" id="KW-0812">Transmembrane</keyword>
<evidence type="ECO:0000313" key="9">
    <source>
        <dbReference type="EMBL" id="PDH39651.1"/>
    </source>
</evidence>
<keyword evidence="4" id="KW-0067">ATP-binding</keyword>
<dbReference type="GO" id="GO:0005524">
    <property type="term" value="F:ATP binding"/>
    <property type="evidence" value="ECO:0007669"/>
    <property type="project" value="UniProtKB-KW"/>
</dbReference>
<dbReference type="Proteomes" id="UP000219327">
    <property type="component" value="Unassembled WGS sequence"/>
</dbReference>
<evidence type="ECO:0000256" key="3">
    <source>
        <dbReference type="ARBA" id="ARBA00022741"/>
    </source>
</evidence>
<evidence type="ECO:0000259" key="7">
    <source>
        <dbReference type="Pfam" id="PF00501"/>
    </source>
</evidence>
<evidence type="ECO:0000259" key="8">
    <source>
        <dbReference type="Pfam" id="PF13193"/>
    </source>
</evidence>
<dbReference type="Pfam" id="PF00501">
    <property type="entry name" value="AMP-binding"/>
    <property type="match status" value="1"/>
</dbReference>
<reference evidence="9 10" key="1">
    <citation type="submission" date="2017-08" db="EMBL/GenBank/DDBJ databases">
        <title>Fine stratification of microbial communities through a metagenomic profile of the photic zone.</title>
        <authorList>
            <person name="Haro-Moreno J.M."/>
            <person name="Lopez-Perez M."/>
            <person name="De La Torre J."/>
            <person name="Picazo A."/>
            <person name="Camacho A."/>
            <person name="Rodriguez-Valera F."/>
        </authorList>
    </citation>
    <scope>NUCLEOTIDE SEQUENCE [LARGE SCALE GENOMIC DNA]</scope>
    <source>
        <strain evidence="9">MED-G24</strain>
    </source>
</reference>
<proteinExistence type="inferred from homology"/>
<keyword evidence="2" id="KW-0436">Ligase</keyword>
<evidence type="ECO:0000313" key="10">
    <source>
        <dbReference type="Proteomes" id="UP000219327"/>
    </source>
</evidence>
<dbReference type="PANTHER" id="PTHR43107">
    <property type="entry name" value="LONG-CHAIN FATTY ACID TRANSPORT PROTEIN"/>
    <property type="match status" value="1"/>
</dbReference>
<organism evidence="9 10">
    <name type="scientific">OM182 bacterium MED-G24</name>
    <dbReference type="NCBI Taxonomy" id="1986255"/>
    <lineage>
        <taxon>Bacteria</taxon>
        <taxon>Pseudomonadati</taxon>
        <taxon>Pseudomonadota</taxon>
        <taxon>Gammaproteobacteria</taxon>
        <taxon>OMG group</taxon>
        <taxon>OM182 clade</taxon>
    </lineage>
</organism>
<dbReference type="Gene3D" id="3.30.300.30">
    <property type="match status" value="1"/>
</dbReference>
<feature type="domain" description="AMP-dependent synthetase/ligase" evidence="7">
    <location>
        <begin position="36"/>
        <end position="400"/>
    </location>
</feature>
<dbReference type="GO" id="GO:0044539">
    <property type="term" value="P:long-chain fatty acid import into cell"/>
    <property type="evidence" value="ECO:0007669"/>
    <property type="project" value="TreeGrafter"/>
</dbReference>
<dbReference type="GO" id="GO:0005324">
    <property type="term" value="F:long-chain fatty acid transmembrane transporter activity"/>
    <property type="evidence" value="ECO:0007669"/>
    <property type="project" value="TreeGrafter"/>
</dbReference>
<evidence type="ECO:0000256" key="1">
    <source>
        <dbReference type="ARBA" id="ARBA00006432"/>
    </source>
</evidence>
<dbReference type="PANTHER" id="PTHR43107:SF15">
    <property type="entry name" value="FATTY ACID TRANSPORT PROTEIN 3, ISOFORM A"/>
    <property type="match status" value="1"/>
</dbReference>
<comment type="caution">
    <text evidence="9">The sequence shown here is derived from an EMBL/GenBank/DDBJ whole genome shotgun (WGS) entry which is preliminary data.</text>
</comment>
<accession>A0A2A5WT95</accession>
<dbReference type="GO" id="GO:0005886">
    <property type="term" value="C:plasma membrane"/>
    <property type="evidence" value="ECO:0007669"/>
    <property type="project" value="TreeGrafter"/>
</dbReference>
<dbReference type="EMBL" id="NTKD01000021">
    <property type="protein sequence ID" value="PDH39651.1"/>
    <property type="molecule type" value="Genomic_DNA"/>
</dbReference>
<protein>
    <submittedName>
        <fullName evidence="9">Long-chain-acyl-CoA synthetase</fullName>
    </submittedName>
</protein>
<feature type="transmembrane region" description="Helical" evidence="6">
    <location>
        <begin position="245"/>
        <end position="267"/>
    </location>
</feature>
<name>A0A2A5WT95_9GAMM</name>
<keyword evidence="6" id="KW-1133">Transmembrane helix</keyword>
<dbReference type="InterPro" id="IPR025110">
    <property type="entry name" value="AMP-bd_C"/>
</dbReference>
<feature type="region of interest" description="Disordered" evidence="5">
    <location>
        <begin position="166"/>
        <end position="187"/>
    </location>
</feature>
<dbReference type="InterPro" id="IPR000873">
    <property type="entry name" value="AMP-dep_synth/lig_dom"/>
</dbReference>
<feature type="domain" description="AMP-binding enzyme C-terminal" evidence="8">
    <location>
        <begin position="474"/>
        <end position="553"/>
    </location>
</feature>
<feature type="compositionally biased region" description="Basic and acidic residues" evidence="5">
    <location>
        <begin position="177"/>
        <end position="187"/>
    </location>
</feature>
<dbReference type="NCBIfam" id="NF006134">
    <property type="entry name" value="PRK08279.1"/>
    <property type="match status" value="1"/>
</dbReference>
<dbReference type="GO" id="GO:0004467">
    <property type="term" value="F:long-chain fatty acid-CoA ligase activity"/>
    <property type="evidence" value="ECO:0007669"/>
    <property type="project" value="TreeGrafter"/>
</dbReference>
<dbReference type="AlphaFoldDB" id="A0A2A5WT95"/>
<dbReference type="InterPro" id="IPR020845">
    <property type="entry name" value="AMP-binding_CS"/>
</dbReference>
<keyword evidence="3" id="KW-0547">Nucleotide-binding</keyword>
<dbReference type="SUPFAM" id="SSF56801">
    <property type="entry name" value="Acetyl-CoA synthetase-like"/>
    <property type="match status" value="1"/>
</dbReference>
<evidence type="ECO:0000256" key="5">
    <source>
        <dbReference type="SAM" id="MobiDB-lite"/>
    </source>
</evidence>
<dbReference type="Gene3D" id="3.40.50.12780">
    <property type="entry name" value="N-terminal domain of ligase-like"/>
    <property type="match status" value="1"/>
</dbReference>
<dbReference type="FunFam" id="3.30.300.30:FF:000002">
    <property type="entry name" value="Long-chain fatty acid transport protein 1"/>
    <property type="match status" value="1"/>
</dbReference>